<organism evidence="2 3">
    <name type="scientific">Trichodelitschia bisporula</name>
    <dbReference type="NCBI Taxonomy" id="703511"/>
    <lineage>
        <taxon>Eukaryota</taxon>
        <taxon>Fungi</taxon>
        <taxon>Dikarya</taxon>
        <taxon>Ascomycota</taxon>
        <taxon>Pezizomycotina</taxon>
        <taxon>Dothideomycetes</taxon>
        <taxon>Dothideomycetes incertae sedis</taxon>
        <taxon>Phaeotrichales</taxon>
        <taxon>Phaeotrichaceae</taxon>
        <taxon>Trichodelitschia</taxon>
    </lineage>
</organism>
<evidence type="ECO:0000256" key="1">
    <source>
        <dbReference type="SAM" id="MobiDB-lite"/>
    </source>
</evidence>
<proteinExistence type="predicted"/>
<accession>A0A6G1HRK4</accession>
<evidence type="ECO:0000313" key="2">
    <source>
        <dbReference type="EMBL" id="KAF2398650.1"/>
    </source>
</evidence>
<sequence length="166" mass="18633">MSLSLSSDAKTPSRTGDDGRPEKGDQSQHMQYGRGFGLLVAWWQIALGKIERLHLRDAARLQDVNGGLLPPTRRAHLRSEAQIAGSSWLVRIILFCLHVWRKGRATGGKRELLSFSGSRVSAYRRLRRLLRRTSTSGGWRLRETCRPRFAGKGRRGEGEGDPQGGW</sequence>
<feature type="compositionally biased region" description="Polar residues" evidence="1">
    <location>
        <begin position="1"/>
        <end position="14"/>
    </location>
</feature>
<dbReference type="EMBL" id="ML996699">
    <property type="protein sequence ID" value="KAF2398650.1"/>
    <property type="molecule type" value="Genomic_DNA"/>
</dbReference>
<protein>
    <submittedName>
        <fullName evidence="2">Uncharacterized protein</fullName>
    </submittedName>
</protein>
<feature type="region of interest" description="Disordered" evidence="1">
    <location>
        <begin position="1"/>
        <end position="28"/>
    </location>
</feature>
<feature type="compositionally biased region" description="Basic and acidic residues" evidence="1">
    <location>
        <begin position="15"/>
        <end position="26"/>
    </location>
</feature>
<name>A0A6G1HRK4_9PEZI</name>
<dbReference type="AlphaFoldDB" id="A0A6G1HRK4"/>
<evidence type="ECO:0000313" key="3">
    <source>
        <dbReference type="Proteomes" id="UP000799640"/>
    </source>
</evidence>
<reference evidence="2" key="1">
    <citation type="journal article" date="2020" name="Stud. Mycol.">
        <title>101 Dothideomycetes genomes: a test case for predicting lifestyles and emergence of pathogens.</title>
        <authorList>
            <person name="Haridas S."/>
            <person name="Albert R."/>
            <person name="Binder M."/>
            <person name="Bloem J."/>
            <person name="Labutti K."/>
            <person name="Salamov A."/>
            <person name="Andreopoulos B."/>
            <person name="Baker S."/>
            <person name="Barry K."/>
            <person name="Bills G."/>
            <person name="Bluhm B."/>
            <person name="Cannon C."/>
            <person name="Castanera R."/>
            <person name="Culley D."/>
            <person name="Daum C."/>
            <person name="Ezra D."/>
            <person name="Gonzalez J."/>
            <person name="Henrissat B."/>
            <person name="Kuo A."/>
            <person name="Liang C."/>
            <person name="Lipzen A."/>
            <person name="Lutzoni F."/>
            <person name="Magnuson J."/>
            <person name="Mondo S."/>
            <person name="Nolan M."/>
            <person name="Ohm R."/>
            <person name="Pangilinan J."/>
            <person name="Park H.-J."/>
            <person name="Ramirez L."/>
            <person name="Alfaro M."/>
            <person name="Sun H."/>
            <person name="Tritt A."/>
            <person name="Yoshinaga Y."/>
            <person name="Zwiers L.-H."/>
            <person name="Turgeon B."/>
            <person name="Goodwin S."/>
            <person name="Spatafora J."/>
            <person name="Crous P."/>
            <person name="Grigoriev I."/>
        </authorList>
    </citation>
    <scope>NUCLEOTIDE SEQUENCE</scope>
    <source>
        <strain evidence="2">CBS 262.69</strain>
    </source>
</reference>
<keyword evidence="3" id="KW-1185">Reference proteome</keyword>
<gene>
    <name evidence="2" type="ORF">EJ06DRAFT_86580</name>
</gene>
<dbReference type="Proteomes" id="UP000799640">
    <property type="component" value="Unassembled WGS sequence"/>
</dbReference>